<protein>
    <submittedName>
        <fullName evidence="2">Uncharacterized protein</fullName>
    </submittedName>
</protein>
<evidence type="ECO:0000313" key="2">
    <source>
        <dbReference type="EMBL" id="ASQ45387.1"/>
    </source>
</evidence>
<dbReference type="OrthoDB" id="5651472at2"/>
<keyword evidence="1" id="KW-0175">Coiled coil</keyword>
<sequence>MDTDTKIEEMQKLLRSIDYKMDELMSQLDNIENLLDERFDELLTRSQGSKNAE</sequence>
<dbReference type="KEGG" id="lcd:clem_04145"/>
<dbReference type="RefSeq" id="WP_157698172.1">
    <property type="nucleotide sequence ID" value="NZ_CP016397.1"/>
</dbReference>
<organism evidence="2 3">
    <name type="scientific">Legionella clemsonensis</name>
    <dbReference type="NCBI Taxonomy" id="1867846"/>
    <lineage>
        <taxon>Bacteria</taxon>
        <taxon>Pseudomonadati</taxon>
        <taxon>Pseudomonadota</taxon>
        <taxon>Gammaproteobacteria</taxon>
        <taxon>Legionellales</taxon>
        <taxon>Legionellaceae</taxon>
        <taxon>Legionella</taxon>
    </lineage>
</organism>
<dbReference type="AlphaFoldDB" id="A0A222P0L4"/>
<name>A0A222P0L4_9GAMM</name>
<dbReference type="Proteomes" id="UP000201728">
    <property type="component" value="Chromosome"/>
</dbReference>
<dbReference type="EMBL" id="CP016397">
    <property type="protein sequence ID" value="ASQ45387.1"/>
    <property type="molecule type" value="Genomic_DNA"/>
</dbReference>
<proteinExistence type="predicted"/>
<evidence type="ECO:0000313" key="3">
    <source>
        <dbReference type="Proteomes" id="UP000201728"/>
    </source>
</evidence>
<keyword evidence="3" id="KW-1185">Reference proteome</keyword>
<reference evidence="2 3" key="1">
    <citation type="submission" date="2016-07" db="EMBL/GenBank/DDBJ databases">
        <authorList>
            <person name="Hassler H."/>
        </authorList>
    </citation>
    <scope>NUCLEOTIDE SEQUENCE [LARGE SCALE GENOMIC DNA]</scope>
    <source>
        <strain evidence="2 3">CDC-D5610</strain>
    </source>
</reference>
<accession>A0A222P0L4</accession>
<feature type="coiled-coil region" evidence="1">
    <location>
        <begin position="7"/>
        <end position="41"/>
    </location>
</feature>
<gene>
    <name evidence="2" type="ORF">clem_04145</name>
</gene>
<evidence type="ECO:0000256" key="1">
    <source>
        <dbReference type="SAM" id="Coils"/>
    </source>
</evidence>